<dbReference type="GO" id="GO:0008270">
    <property type="term" value="F:zinc ion binding"/>
    <property type="evidence" value="ECO:0007669"/>
    <property type="project" value="UniProtKB-KW"/>
</dbReference>
<keyword evidence="4" id="KW-0862">Zinc</keyword>
<dbReference type="InterPro" id="IPR056180">
    <property type="entry name" value="ZPR1_jr_dom"/>
</dbReference>
<organism evidence="6 7">
    <name type="scientific">Methanocalculus taiwanensis</name>
    <dbReference type="NCBI Taxonomy" id="106207"/>
    <lineage>
        <taxon>Archaea</taxon>
        <taxon>Methanobacteriati</taxon>
        <taxon>Methanobacteriota</taxon>
        <taxon>Stenosarchaea group</taxon>
        <taxon>Methanomicrobia</taxon>
        <taxon>Methanomicrobiales</taxon>
        <taxon>Methanocalculaceae</taxon>
        <taxon>Methanocalculus</taxon>
    </lineage>
</organism>
<dbReference type="InterPro" id="IPR042451">
    <property type="entry name" value="ZPR1_A/B_dom"/>
</dbReference>
<feature type="domain" description="Zinc finger ZPR1-type" evidence="5">
    <location>
        <begin position="7"/>
        <end position="161"/>
    </location>
</feature>
<name>A0ABD4TLE3_9EURY</name>
<keyword evidence="3" id="KW-0863">Zinc-finger</keyword>
<comment type="similarity">
    <text evidence="1">Belongs to the ZPR1 family.</text>
</comment>
<evidence type="ECO:0000313" key="6">
    <source>
        <dbReference type="EMBL" id="MCQ1539581.1"/>
    </source>
</evidence>
<dbReference type="RefSeq" id="WP_255333552.1">
    <property type="nucleotide sequence ID" value="NZ_VOTZ01000043.1"/>
</dbReference>
<proteinExistence type="inferred from homology"/>
<evidence type="ECO:0000259" key="5">
    <source>
        <dbReference type="SMART" id="SM00709"/>
    </source>
</evidence>
<accession>A0ABD4TLE3</accession>
<dbReference type="NCBIfam" id="TIGR00340">
    <property type="entry name" value="zpr1_rel"/>
    <property type="match status" value="1"/>
</dbReference>
<dbReference type="AlphaFoldDB" id="A0ABD4TLE3"/>
<dbReference type="Pfam" id="PF22794">
    <property type="entry name" value="jr-ZPR1"/>
    <property type="match status" value="1"/>
</dbReference>
<dbReference type="PANTHER" id="PTHR10876:SF0">
    <property type="entry name" value="ZINC FINGER PROTEIN ZPR1"/>
    <property type="match status" value="1"/>
</dbReference>
<evidence type="ECO:0000256" key="2">
    <source>
        <dbReference type="ARBA" id="ARBA00022723"/>
    </source>
</evidence>
<dbReference type="InterPro" id="IPR004457">
    <property type="entry name" value="Znf_ZPR1"/>
</dbReference>
<dbReference type="NCBIfam" id="TIGR00310">
    <property type="entry name" value="ZPR1_znf"/>
    <property type="match status" value="1"/>
</dbReference>
<dbReference type="InterPro" id="IPR040141">
    <property type="entry name" value="ZPR1"/>
</dbReference>
<keyword evidence="2" id="KW-0479">Metal-binding</keyword>
<comment type="caution">
    <text evidence="6">The sequence shown here is derived from an EMBL/GenBank/DDBJ whole genome shotgun (WGS) entry which is preliminary data.</text>
</comment>
<protein>
    <submittedName>
        <fullName evidence="6">ZPR1 zinc finger domain-containing protein</fullName>
    </submittedName>
</protein>
<evidence type="ECO:0000256" key="4">
    <source>
        <dbReference type="ARBA" id="ARBA00022833"/>
    </source>
</evidence>
<evidence type="ECO:0000256" key="3">
    <source>
        <dbReference type="ARBA" id="ARBA00022771"/>
    </source>
</evidence>
<dbReference type="EMBL" id="VOTZ01000043">
    <property type="protein sequence ID" value="MCQ1539581.1"/>
    <property type="molecule type" value="Genomic_DNA"/>
</dbReference>
<dbReference type="PANTHER" id="PTHR10876">
    <property type="entry name" value="ZINC FINGER PROTEIN ZPR1"/>
    <property type="match status" value="1"/>
</dbReference>
<keyword evidence="7" id="KW-1185">Reference proteome</keyword>
<gene>
    <name evidence="6" type="ORF">FTO68_11410</name>
</gene>
<sequence>MKQALSGPCPLCGEEIEYIYQTENIPFFSDILLMCGLCEACGFRLTDTMILADRGPVRYEFDVSSAADLSTRVARSTSGTIEIPELGISISPGPACQGFVSNVEGVLARVEDAIKTTLLSADDDERRAALDGLETLAHAKEGEIPFTLIIEDPSGNSAILSDKARKVPFVPKEE</sequence>
<reference evidence="6 7" key="1">
    <citation type="submission" date="2019-08" db="EMBL/GenBank/DDBJ databases">
        <authorList>
            <person name="Chen S.-C."/>
            <person name="Lai M.-C."/>
            <person name="You Y.-T."/>
        </authorList>
    </citation>
    <scope>NUCLEOTIDE SEQUENCE [LARGE SCALE GENOMIC DNA]</scope>
    <source>
        <strain evidence="6 7">P2F9704a</strain>
    </source>
</reference>
<dbReference type="SMART" id="SM00709">
    <property type="entry name" value="Zpr1"/>
    <property type="match status" value="1"/>
</dbReference>
<dbReference type="Gene3D" id="2.60.120.1040">
    <property type="entry name" value="ZPR1, A/B domain"/>
    <property type="match status" value="1"/>
</dbReference>
<dbReference type="Gene3D" id="2.20.25.420">
    <property type="entry name" value="ZPR1, zinc finger domain"/>
    <property type="match status" value="1"/>
</dbReference>
<evidence type="ECO:0000256" key="1">
    <source>
        <dbReference type="ARBA" id="ARBA00008354"/>
    </source>
</evidence>
<dbReference type="InterPro" id="IPR004470">
    <property type="entry name" value="ZPR1-like_arc"/>
</dbReference>
<dbReference type="Pfam" id="PF03367">
    <property type="entry name" value="Zn_ribbon_ZPR1"/>
    <property type="match status" value="1"/>
</dbReference>
<evidence type="ECO:0000313" key="7">
    <source>
        <dbReference type="Proteomes" id="UP001524383"/>
    </source>
</evidence>
<dbReference type="Proteomes" id="UP001524383">
    <property type="component" value="Unassembled WGS sequence"/>
</dbReference>
<dbReference type="InterPro" id="IPR042452">
    <property type="entry name" value="ZPR1_Znf1/2"/>
</dbReference>